<reference evidence="2 3" key="1">
    <citation type="submission" date="2019-06" db="EMBL/GenBank/DDBJ databases">
        <title>Whole genome shotgun sequence of Cellulomonas uda NBRC 3747.</title>
        <authorList>
            <person name="Hosoyama A."/>
            <person name="Uohara A."/>
            <person name="Ohji S."/>
            <person name="Ichikawa N."/>
        </authorList>
    </citation>
    <scope>NUCLEOTIDE SEQUENCE [LARGE SCALE GENOMIC DNA]</scope>
    <source>
        <strain evidence="2 3">NBRC 3747</strain>
    </source>
</reference>
<protein>
    <recommendedName>
        <fullName evidence="4">Lipoprotein</fullName>
    </recommendedName>
</protein>
<keyword evidence="1" id="KW-0732">Signal</keyword>
<dbReference type="Gene3D" id="2.60.40.3700">
    <property type="match status" value="1"/>
</dbReference>
<organism evidence="2 3">
    <name type="scientific">Cellulomonas uda</name>
    <dbReference type="NCBI Taxonomy" id="1714"/>
    <lineage>
        <taxon>Bacteria</taxon>
        <taxon>Bacillati</taxon>
        <taxon>Actinomycetota</taxon>
        <taxon>Actinomycetes</taxon>
        <taxon>Micrococcales</taxon>
        <taxon>Cellulomonadaceae</taxon>
        <taxon>Cellulomonas</taxon>
    </lineage>
</organism>
<proteinExistence type="predicted"/>
<evidence type="ECO:0000256" key="1">
    <source>
        <dbReference type="SAM" id="SignalP"/>
    </source>
</evidence>
<sequence>MRSRLRLAAVVVAATAVLAGCSATSDDDVLADLGLDGLTGQEIVTRLDTSTDSRPLNFTASVREDEVLVGDGTAEVAVPLDEGEFYVSIAPYIETTHECYFHSLATCQGELVDEPVEVTITDADGVVLVEESATTYSNGFVGYWLPEDVEGTIEITQGDLSGNVPFSTTEGSPTCVTTLQLT</sequence>
<accession>A0A4Y3K700</accession>
<name>A0A4Y3K700_CELUD</name>
<evidence type="ECO:0000313" key="2">
    <source>
        <dbReference type="EMBL" id="GEA79722.1"/>
    </source>
</evidence>
<dbReference type="RefSeq" id="WP_013115612.1">
    <property type="nucleotide sequence ID" value="NZ_BJLP01000002.1"/>
</dbReference>
<feature type="signal peptide" evidence="1">
    <location>
        <begin position="1"/>
        <end position="19"/>
    </location>
</feature>
<comment type="caution">
    <text evidence="2">The sequence shown here is derived from an EMBL/GenBank/DDBJ whole genome shotgun (WGS) entry which is preliminary data.</text>
</comment>
<dbReference type="EMBL" id="BJLP01000002">
    <property type="protein sequence ID" value="GEA79722.1"/>
    <property type="molecule type" value="Genomic_DNA"/>
</dbReference>
<evidence type="ECO:0008006" key="4">
    <source>
        <dbReference type="Google" id="ProtNLM"/>
    </source>
</evidence>
<dbReference type="PROSITE" id="PS51257">
    <property type="entry name" value="PROKAR_LIPOPROTEIN"/>
    <property type="match status" value="1"/>
</dbReference>
<gene>
    <name evidence="2" type="ORF">CUD01_01660</name>
</gene>
<dbReference type="Proteomes" id="UP000315842">
    <property type="component" value="Unassembled WGS sequence"/>
</dbReference>
<dbReference type="Pfam" id="PF21172">
    <property type="entry name" value="CueP"/>
    <property type="match status" value="1"/>
</dbReference>
<dbReference type="AlphaFoldDB" id="A0A4Y3K700"/>
<feature type="chain" id="PRO_5038568673" description="Lipoprotein" evidence="1">
    <location>
        <begin position="20"/>
        <end position="182"/>
    </location>
</feature>
<keyword evidence="3" id="KW-1185">Reference proteome</keyword>
<dbReference type="NCBIfam" id="NF038094">
    <property type="entry name" value="CueP_fam"/>
    <property type="match status" value="1"/>
</dbReference>
<evidence type="ECO:0000313" key="3">
    <source>
        <dbReference type="Proteomes" id="UP000315842"/>
    </source>
</evidence>
<dbReference type="InterPro" id="IPR047808">
    <property type="entry name" value="CueP-like"/>
</dbReference>